<evidence type="ECO:0000256" key="1">
    <source>
        <dbReference type="ARBA" id="ARBA00004173"/>
    </source>
</evidence>
<dbReference type="GO" id="GO:0005739">
    <property type="term" value="C:mitochondrion"/>
    <property type="evidence" value="ECO:0007669"/>
    <property type="project" value="UniProtKB-SubCell"/>
</dbReference>
<comment type="subcellular location">
    <subcellularLocation>
        <location evidence="1">Mitochondrion</location>
    </subcellularLocation>
</comment>
<dbReference type="Pfam" id="PF07534">
    <property type="entry name" value="TLD"/>
    <property type="match status" value="1"/>
</dbReference>
<dbReference type="EnsemblProtists" id="EOD24758">
    <property type="protein sequence ID" value="EOD24758"/>
    <property type="gene ID" value="EMIHUDRAFT_238357"/>
</dbReference>
<dbReference type="AlphaFoldDB" id="A0A0D3JMM3"/>
<dbReference type="PANTHER" id="PTHR23354">
    <property type="entry name" value="NUCLEOLAR PROTEIN 7/ESTROGEN RECEPTOR COACTIVATOR-RELATED"/>
    <property type="match status" value="1"/>
</dbReference>
<evidence type="ECO:0000256" key="3">
    <source>
        <dbReference type="ARBA" id="ARBA00023128"/>
    </source>
</evidence>
<dbReference type="KEGG" id="ehx:EMIHUDRAFT_238357"/>
<organism evidence="7 8">
    <name type="scientific">Emiliania huxleyi (strain CCMP1516)</name>
    <dbReference type="NCBI Taxonomy" id="280463"/>
    <lineage>
        <taxon>Eukaryota</taxon>
        <taxon>Haptista</taxon>
        <taxon>Haptophyta</taxon>
        <taxon>Prymnesiophyceae</taxon>
        <taxon>Isochrysidales</taxon>
        <taxon>Noelaerhabdaceae</taxon>
        <taxon>Emiliania</taxon>
    </lineage>
</organism>
<sequence>MPSIQDVLRYETVLVQRHSMMAAFTVILIGVALVVRKLRRRTKSASPLTVAEASNSKQQRNFRFIDISHTGRLLRNMRLHVARGHAFAAEVMPPGPARSRAPSAAIPCPVESDSTADPPSLLGSSSELHTVLPLAALCPLRAALPVRLRQHDWRLAFSTDQHGCSLQTLYRRLASRGPSLLVVLDADGSVFGGFASESWRADASHYFGTGERPPRTRVYLEIILRPPGYFVDFLNFASDFAPDQLSDSGKLASFQNGAPNTLCFPWKFPETQSAGDPLFSFLFSGKPATSQAATAVWQPSCGRADGWDTAIAAIGRRMAALAGRQPKWRVLGGRSG</sequence>
<dbReference type="PANTHER" id="PTHR23354:SF62">
    <property type="entry name" value="MUSTARD, ISOFORM V"/>
    <property type="match status" value="1"/>
</dbReference>
<keyword evidence="5" id="KW-1133">Transmembrane helix</keyword>
<dbReference type="HOGENOM" id="CLU_827490_0_0_1"/>
<dbReference type="eggNOG" id="KOG2372">
    <property type="taxonomic scope" value="Eukaryota"/>
</dbReference>
<dbReference type="Proteomes" id="UP000013827">
    <property type="component" value="Unassembled WGS sequence"/>
</dbReference>
<evidence type="ECO:0000313" key="8">
    <source>
        <dbReference type="Proteomes" id="UP000013827"/>
    </source>
</evidence>
<evidence type="ECO:0000256" key="4">
    <source>
        <dbReference type="ARBA" id="ARBA00040604"/>
    </source>
</evidence>
<keyword evidence="5" id="KW-0472">Membrane</keyword>
<comment type="similarity">
    <text evidence="2">Belongs to the OXR1 family.</text>
</comment>
<dbReference type="RefSeq" id="XP_005777187.1">
    <property type="nucleotide sequence ID" value="XM_005777130.1"/>
</dbReference>
<evidence type="ECO:0000256" key="2">
    <source>
        <dbReference type="ARBA" id="ARBA00009540"/>
    </source>
</evidence>
<accession>A0A0D3JMM3</accession>
<keyword evidence="3" id="KW-0496">Mitochondrion</keyword>
<keyword evidence="5" id="KW-0812">Transmembrane</keyword>
<name>A0A0D3JMM3_EMIH1</name>
<proteinExistence type="inferred from homology"/>
<feature type="transmembrane region" description="Helical" evidence="5">
    <location>
        <begin position="20"/>
        <end position="38"/>
    </location>
</feature>
<keyword evidence="8" id="KW-1185">Reference proteome</keyword>
<feature type="domain" description="TLDc" evidence="6">
    <location>
        <begin position="130"/>
        <end position="336"/>
    </location>
</feature>
<evidence type="ECO:0000259" key="6">
    <source>
        <dbReference type="PROSITE" id="PS51886"/>
    </source>
</evidence>
<protein>
    <recommendedName>
        <fullName evidence="4">Oxidation resistance protein 1</fullName>
    </recommendedName>
</protein>
<dbReference type="PROSITE" id="PS51886">
    <property type="entry name" value="TLDC"/>
    <property type="match status" value="1"/>
</dbReference>
<evidence type="ECO:0000313" key="7">
    <source>
        <dbReference type="EnsemblProtists" id="EOD24758"/>
    </source>
</evidence>
<reference evidence="8" key="1">
    <citation type="journal article" date="2013" name="Nature">
        <title>Pan genome of the phytoplankton Emiliania underpins its global distribution.</title>
        <authorList>
            <person name="Read B.A."/>
            <person name="Kegel J."/>
            <person name="Klute M.J."/>
            <person name="Kuo A."/>
            <person name="Lefebvre S.C."/>
            <person name="Maumus F."/>
            <person name="Mayer C."/>
            <person name="Miller J."/>
            <person name="Monier A."/>
            <person name="Salamov A."/>
            <person name="Young J."/>
            <person name="Aguilar M."/>
            <person name="Claverie J.M."/>
            <person name="Frickenhaus S."/>
            <person name="Gonzalez K."/>
            <person name="Herman E.K."/>
            <person name="Lin Y.C."/>
            <person name="Napier J."/>
            <person name="Ogata H."/>
            <person name="Sarno A.F."/>
            <person name="Shmutz J."/>
            <person name="Schroeder D."/>
            <person name="de Vargas C."/>
            <person name="Verret F."/>
            <person name="von Dassow P."/>
            <person name="Valentin K."/>
            <person name="Van de Peer Y."/>
            <person name="Wheeler G."/>
            <person name="Dacks J.B."/>
            <person name="Delwiche C.F."/>
            <person name="Dyhrman S.T."/>
            <person name="Glockner G."/>
            <person name="John U."/>
            <person name="Richards T."/>
            <person name="Worden A.Z."/>
            <person name="Zhang X."/>
            <person name="Grigoriev I.V."/>
            <person name="Allen A.E."/>
            <person name="Bidle K."/>
            <person name="Borodovsky M."/>
            <person name="Bowler C."/>
            <person name="Brownlee C."/>
            <person name="Cock J.M."/>
            <person name="Elias M."/>
            <person name="Gladyshev V.N."/>
            <person name="Groth M."/>
            <person name="Guda C."/>
            <person name="Hadaegh A."/>
            <person name="Iglesias-Rodriguez M.D."/>
            <person name="Jenkins J."/>
            <person name="Jones B.M."/>
            <person name="Lawson T."/>
            <person name="Leese F."/>
            <person name="Lindquist E."/>
            <person name="Lobanov A."/>
            <person name="Lomsadze A."/>
            <person name="Malik S.B."/>
            <person name="Marsh M.E."/>
            <person name="Mackinder L."/>
            <person name="Mock T."/>
            <person name="Mueller-Roeber B."/>
            <person name="Pagarete A."/>
            <person name="Parker M."/>
            <person name="Probert I."/>
            <person name="Quesneville H."/>
            <person name="Raines C."/>
            <person name="Rensing S.A."/>
            <person name="Riano-Pachon D.M."/>
            <person name="Richier S."/>
            <person name="Rokitta S."/>
            <person name="Shiraiwa Y."/>
            <person name="Soanes D.M."/>
            <person name="van der Giezen M."/>
            <person name="Wahlund T.M."/>
            <person name="Williams B."/>
            <person name="Wilson W."/>
            <person name="Wolfe G."/>
            <person name="Wurch L.L."/>
        </authorList>
    </citation>
    <scope>NUCLEOTIDE SEQUENCE</scope>
</reference>
<dbReference type="InterPro" id="IPR006571">
    <property type="entry name" value="TLDc_dom"/>
</dbReference>
<reference evidence="7" key="2">
    <citation type="submission" date="2024-10" db="UniProtKB">
        <authorList>
            <consortium name="EnsemblProtists"/>
        </authorList>
    </citation>
    <scope>IDENTIFICATION</scope>
</reference>
<dbReference type="SMART" id="SM00584">
    <property type="entry name" value="TLDc"/>
    <property type="match status" value="1"/>
</dbReference>
<evidence type="ECO:0000256" key="5">
    <source>
        <dbReference type="SAM" id="Phobius"/>
    </source>
</evidence>
<dbReference type="PaxDb" id="2903-EOD24758"/>
<dbReference type="GeneID" id="17270303"/>